<protein>
    <submittedName>
        <fullName evidence="1">Uncharacterized protein</fullName>
    </submittedName>
</protein>
<keyword evidence="2" id="KW-1185">Reference proteome</keyword>
<dbReference type="PROSITE" id="PS51257">
    <property type="entry name" value="PROKAR_LIPOPROTEIN"/>
    <property type="match status" value="1"/>
</dbReference>
<evidence type="ECO:0000313" key="1">
    <source>
        <dbReference type="EMBL" id="RED97899.1"/>
    </source>
</evidence>
<evidence type="ECO:0000313" key="2">
    <source>
        <dbReference type="Proteomes" id="UP000256779"/>
    </source>
</evidence>
<dbReference type="EMBL" id="QREG01000011">
    <property type="protein sequence ID" value="RED97899.1"/>
    <property type="molecule type" value="Genomic_DNA"/>
</dbReference>
<dbReference type="Proteomes" id="UP000256779">
    <property type="component" value="Unassembled WGS sequence"/>
</dbReference>
<gene>
    <name evidence="1" type="ORF">C7460_11140</name>
</gene>
<proteinExistence type="predicted"/>
<dbReference type="RefSeq" id="WP_115868427.1">
    <property type="nucleotide sequence ID" value="NZ_QREG01000011.1"/>
</dbReference>
<organism evidence="1 2">
    <name type="scientific">Marinoscillum furvescens DSM 4134</name>
    <dbReference type="NCBI Taxonomy" id="1122208"/>
    <lineage>
        <taxon>Bacteria</taxon>
        <taxon>Pseudomonadati</taxon>
        <taxon>Bacteroidota</taxon>
        <taxon>Cytophagia</taxon>
        <taxon>Cytophagales</taxon>
        <taxon>Reichenbachiellaceae</taxon>
        <taxon>Marinoscillum</taxon>
    </lineage>
</organism>
<dbReference type="OrthoDB" id="980225at2"/>
<dbReference type="AlphaFoldDB" id="A0A3D9L2I1"/>
<accession>A0A3D9L2I1</accession>
<sequence length="622" mass="71827">MKNLLKKNWFAVQHLTILLIISLTSCTFDFDEIKGPETEPPTDRDFEVELSSDSREYTIYKTTVFTFNFHNKSDYNLRYNDATVSVDGEEIATVNPEHFSKKIRFEIDPFSLEEGPHTLEINPKIEFYGNELAGRAGVTNTYSLQWELFVDTTPDTVNISSVAVKDGELIVSWERPELLNFDYFLLRAIDPSNPNINYPSMRIEPSETQVSYPYFLNGEISFSLSTFTYERLKTKGSSMDFRLDDPFIIYPNSDSTIAVKMRQPQLYKFITSYNIITNIEDKTYSKLDTAYQHIHLTDEPIFGKTVSSMIKVNTSDHSFLFFNENSLGRSIPEFDEVVYSEASRSFILRKLNDRTHYLYKVDENSMEVLDTLQYPVPNNTSDYGQYAITSTGDRLISVDAASGMLYDIAVSDLSIKNQIDLSAFGYYKPLHHRHHSVFSNNGMVLLGSRESIIYDINNEKLIMENWQTGLYGQAVHMSPNGEHLFREGKMYKNNGGYFEDYLTLSNHFASGHFINNSELLHFTDTTINHYDLNTQEISPLFKLNHYGESISKYGLIPLGYDIPSNERRIILIKGYHSRNELSFVMNFEGDTVQTFKVWDSSKVRYLQNHLFDRKGKAIKFNL</sequence>
<comment type="caution">
    <text evidence="1">The sequence shown here is derived from an EMBL/GenBank/DDBJ whole genome shotgun (WGS) entry which is preliminary data.</text>
</comment>
<reference evidence="1 2" key="1">
    <citation type="submission" date="2018-07" db="EMBL/GenBank/DDBJ databases">
        <title>Genomic Encyclopedia of Type Strains, Phase IV (KMG-IV): sequencing the most valuable type-strain genomes for metagenomic binning, comparative biology and taxonomic classification.</title>
        <authorList>
            <person name="Goeker M."/>
        </authorList>
    </citation>
    <scope>NUCLEOTIDE SEQUENCE [LARGE SCALE GENOMIC DNA]</scope>
    <source>
        <strain evidence="1 2">DSM 4134</strain>
    </source>
</reference>
<name>A0A3D9L2I1_MARFU</name>